<proteinExistence type="predicted"/>
<name>A0ABQ6IXJ5_9MICO</name>
<organism evidence="1 2">
    <name type="scientific">Mobilicoccus caccae</name>
    <dbReference type="NCBI Taxonomy" id="1859295"/>
    <lineage>
        <taxon>Bacteria</taxon>
        <taxon>Bacillati</taxon>
        <taxon>Actinomycetota</taxon>
        <taxon>Actinomycetes</taxon>
        <taxon>Micrococcales</taxon>
        <taxon>Dermatophilaceae</taxon>
        <taxon>Mobilicoccus</taxon>
    </lineage>
</organism>
<dbReference type="Proteomes" id="UP001157126">
    <property type="component" value="Unassembled WGS sequence"/>
</dbReference>
<sequence>MGLLKQNRAHLGEFDVSAGPVEQLGPERVLELADLHAQSRLRDMQTDRRATEVQLLGDRDEVPQHAQLRHLGHVWTLTTGDRKHQ</sequence>
<evidence type="ECO:0000313" key="2">
    <source>
        <dbReference type="Proteomes" id="UP001157126"/>
    </source>
</evidence>
<accession>A0ABQ6IXJ5</accession>
<reference evidence="2" key="1">
    <citation type="journal article" date="2019" name="Int. J. Syst. Evol. Microbiol.">
        <title>The Global Catalogue of Microorganisms (GCM) 10K type strain sequencing project: providing services to taxonomists for standard genome sequencing and annotation.</title>
        <authorList>
            <consortium name="The Broad Institute Genomics Platform"/>
            <consortium name="The Broad Institute Genome Sequencing Center for Infectious Disease"/>
            <person name="Wu L."/>
            <person name="Ma J."/>
        </authorList>
    </citation>
    <scope>NUCLEOTIDE SEQUENCE [LARGE SCALE GENOMIC DNA]</scope>
    <source>
        <strain evidence="2">NBRC 113072</strain>
    </source>
</reference>
<protein>
    <submittedName>
        <fullName evidence="1">Uncharacterized protein</fullName>
    </submittedName>
</protein>
<evidence type="ECO:0000313" key="1">
    <source>
        <dbReference type="EMBL" id="GMA41867.1"/>
    </source>
</evidence>
<keyword evidence="2" id="KW-1185">Reference proteome</keyword>
<comment type="caution">
    <text evidence="1">The sequence shown here is derived from an EMBL/GenBank/DDBJ whole genome shotgun (WGS) entry which is preliminary data.</text>
</comment>
<gene>
    <name evidence="1" type="ORF">GCM10025883_39120</name>
</gene>
<dbReference type="EMBL" id="BSUO01000001">
    <property type="protein sequence ID" value="GMA41867.1"/>
    <property type="molecule type" value="Genomic_DNA"/>
</dbReference>